<dbReference type="SUPFAM" id="SSF55920">
    <property type="entry name" value="Creatinase/aminopeptidase"/>
    <property type="match status" value="1"/>
</dbReference>
<dbReference type="PRINTS" id="PR00599">
    <property type="entry name" value="MAPEPTIDASE"/>
</dbReference>
<dbReference type="InterPro" id="IPR050659">
    <property type="entry name" value="Peptidase_M24B"/>
</dbReference>
<dbReference type="CDD" id="cd01092">
    <property type="entry name" value="APP-like"/>
    <property type="match status" value="1"/>
</dbReference>
<evidence type="ECO:0000259" key="4">
    <source>
        <dbReference type="Pfam" id="PF00557"/>
    </source>
</evidence>
<evidence type="ECO:0000256" key="1">
    <source>
        <dbReference type="ARBA" id="ARBA00001936"/>
    </source>
</evidence>
<dbReference type="InterPro" id="IPR036005">
    <property type="entry name" value="Creatinase/aminopeptidase-like"/>
</dbReference>
<dbReference type="PANTHER" id="PTHR46112:SF10">
    <property type="entry name" value="DIPEPTIDASE YKVY-RELATED"/>
    <property type="match status" value="1"/>
</dbReference>
<evidence type="ECO:0000313" key="6">
    <source>
        <dbReference type="EMBL" id="MDI4644587.1"/>
    </source>
</evidence>
<comment type="cofactor">
    <cofactor evidence="1">
        <name>Mn(2+)</name>
        <dbReference type="ChEBI" id="CHEBI:29035"/>
    </cofactor>
</comment>
<feature type="domain" description="Peptidase M24" evidence="4">
    <location>
        <begin position="153"/>
        <end position="353"/>
    </location>
</feature>
<dbReference type="RefSeq" id="WP_282912748.1">
    <property type="nucleotide sequence ID" value="NZ_JAGRPV010000001.1"/>
</dbReference>
<evidence type="ECO:0000256" key="3">
    <source>
        <dbReference type="ARBA" id="ARBA00023211"/>
    </source>
</evidence>
<protein>
    <submittedName>
        <fullName evidence="6">Xaa-Pro peptidase family protein</fullName>
    </submittedName>
</protein>
<dbReference type="InterPro" id="IPR029149">
    <property type="entry name" value="Creatin/AminoP/Spt16_N"/>
</dbReference>
<dbReference type="PANTHER" id="PTHR46112">
    <property type="entry name" value="AMINOPEPTIDASE"/>
    <property type="match status" value="1"/>
</dbReference>
<organism evidence="6 7">
    <name type="scientific">Cohnella hashimotonis</name>
    <dbReference type="NCBI Taxonomy" id="2826895"/>
    <lineage>
        <taxon>Bacteria</taxon>
        <taxon>Bacillati</taxon>
        <taxon>Bacillota</taxon>
        <taxon>Bacilli</taxon>
        <taxon>Bacillales</taxon>
        <taxon>Paenibacillaceae</taxon>
        <taxon>Cohnella</taxon>
    </lineage>
</organism>
<sequence>MIRLSLDLYRERRDRLISFMKKERIRIGLVTSPTNVAYLTGFACNPHERFLALALDSANRAEKLFVPLLDATAAQEAAPGLAIVPISDVDDAYALLGGHMPAPGVDSIGVEKGAVSLAKAERLQTVYSGAVFADLEQSILDMRIVKSADEIGRIQRAVDIVEAVMAHAVSQVRIGMTELALAAEIERKMRELGADRPAFETIVLTGPRSALPHGVPGQHEIRKGDFLLIDIGVQADGYCSDITRTFVVGEASKAQRDIYEAVLAANEAGIAASAAGVPVSAVDGAARETIEKAGFGPLFTHRVGHGFGMDIHEQPSMSGASGTPLAPGMVFTVEPGVYDSVVGGVRIEDDVYIMDDGKAGVLTRFPKQLTVISAKDH</sequence>
<dbReference type="Gene3D" id="3.90.230.10">
    <property type="entry name" value="Creatinase/methionine aminopeptidase superfamily"/>
    <property type="match status" value="1"/>
</dbReference>
<feature type="domain" description="Creatinase N-terminal" evidence="5">
    <location>
        <begin position="12"/>
        <end position="145"/>
    </location>
</feature>
<dbReference type="InterPro" id="IPR000994">
    <property type="entry name" value="Pept_M24"/>
</dbReference>
<reference evidence="6" key="1">
    <citation type="submission" date="2023-04" db="EMBL/GenBank/DDBJ databases">
        <title>Comparative genomic analysis of Cohnella hashimotonis sp. nov., isolated from the International Space Station.</title>
        <authorList>
            <person name="Venkateswaran K."/>
            <person name="Simpson A."/>
        </authorList>
    </citation>
    <scope>NUCLEOTIDE SEQUENCE</scope>
    <source>
        <strain evidence="6">F6_2S_P_1</strain>
    </source>
</reference>
<comment type="similarity">
    <text evidence="2">Belongs to the peptidase M24B family.</text>
</comment>
<dbReference type="Pfam" id="PF00557">
    <property type="entry name" value="Peptidase_M24"/>
    <property type="match status" value="1"/>
</dbReference>
<dbReference type="Gene3D" id="3.40.350.10">
    <property type="entry name" value="Creatinase/prolidase N-terminal domain"/>
    <property type="match status" value="1"/>
</dbReference>
<dbReference type="InterPro" id="IPR000587">
    <property type="entry name" value="Creatinase_N"/>
</dbReference>
<dbReference type="Pfam" id="PF01321">
    <property type="entry name" value="Creatinase_N"/>
    <property type="match status" value="1"/>
</dbReference>
<dbReference type="InterPro" id="IPR001714">
    <property type="entry name" value="Pept_M24_MAP"/>
</dbReference>
<comment type="caution">
    <text evidence="6">The sequence shown here is derived from an EMBL/GenBank/DDBJ whole genome shotgun (WGS) entry which is preliminary data.</text>
</comment>
<proteinExistence type="inferred from homology"/>
<dbReference type="EMBL" id="JAGRPV010000001">
    <property type="protein sequence ID" value="MDI4644587.1"/>
    <property type="molecule type" value="Genomic_DNA"/>
</dbReference>
<evidence type="ECO:0000313" key="7">
    <source>
        <dbReference type="Proteomes" id="UP001161691"/>
    </source>
</evidence>
<accession>A0ABT6TCM4</accession>
<evidence type="ECO:0000259" key="5">
    <source>
        <dbReference type="Pfam" id="PF01321"/>
    </source>
</evidence>
<evidence type="ECO:0000256" key="2">
    <source>
        <dbReference type="ARBA" id="ARBA00008766"/>
    </source>
</evidence>
<dbReference type="SUPFAM" id="SSF53092">
    <property type="entry name" value="Creatinase/prolidase N-terminal domain"/>
    <property type="match status" value="1"/>
</dbReference>
<gene>
    <name evidence="6" type="ORF">KB449_06410</name>
</gene>
<name>A0ABT6TCM4_9BACL</name>
<keyword evidence="7" id="KW-1185">Reference proteome</keyword>
<dbReference type="Proteomes" id="UP001161691">
    <property type="component" value="Unassembled WGS sequence"/>
</dbReference>
<keyword evidence="3" id="KW-0464">Manganese</keyword>